<sequence>MPGALRKLQGVFIDKPPNYSEIDDRIAASGLPSRKKHMQYLKSRGVSAIISLTEQPLPKQLVEGFTYLHFPLKDHQPADAPMLMKIVEAMENLLSQGHKLLVHCQAGHGRTGMVLTAFHMKHDGLGWRECLEFVRRLRPGSVEAGQEVSLRELETLLKAGS</sequence>
<evidence type="ECO:0000256" key="1">
    <source>
        <dbReference type="ARBA" id="ARBA00022801"/>
    </source>
</evidence>
<name>A0A7J3VSF3_CALS0</name>
<comment type="caution">
    <text evidence="5">The sequence shown here is derived from an EMBL/GenBank/DDBJ whole genome shotgun (WGS) entry which is preliminary data.</text>
</comment>
<evidence type="ECO:0000259" key="3">
    <source>
        <dbReference type="PROSITE" id="PS50054"/>
    </source>
</evidence>
<dbReference type="InterPro" id="IPR029021">
    <property type="entry name" value="Prot-tyrosine_phosphatase-like"/>
</dbReference>
<evidence type="ECO:0008006" key="6">
    <source>
        <dbReference type="Google" id="ProtNLM"/>
    </source>
</evidence>
<dbReference type="InterPro" id="IPR050561">
    <property type="entry name" value="PTP"/>
</dbReference>
<keyword evidence="1" id="KW-0378">Hydrolase</keyword>
<dbReference type="InterPro" id="IPR020422">
    <property type="entry name" value="TYR_PHOSPHATASE_DUAL_dom"/>
</dbReference>
<dbReference type="EMBL" id="DRXH01000066">
    <property type="protein sequence ID" value="HHM44047.1"/>
    <property type="molecule type" value="Genomic_DNA"/>
</dbReference>
<proteinExistence type="predicted"/>
<protein>
    <recommendedName>
        <fullName evidence="6">Tyrosine specific protein phosphatases domain-containing protein</fullName>
    </recommendedName>
</protein>
<evidence type="ECO:0000259" key="4">
    <source>
        <dbReference type="PROSITE" id="PS50056"/>
    </source>
</evidence>
<dbReference type="InterPro" id="IPR016130">
    <property type="entry name" value="Tyr_Pase_AS"/>
</dbReference>
<dbReference type="PROSITE" id="PS50054">
    <property type="entry name" value="TYR_PHOSPHATASE_DUAL"/>
    <property type="match status" value="1"/>
</dbReference>
<dbReference type="PROSITE" id="PS50056">
    <property type="entry name" value="TYR_PHOSPHATASE_2"/>
    <property type="match status" value="1"/>
</dbReference>
<keyword evidence="2" id="KW-0904">Protein phosphatase</keyword>
<dbReference type="FunFam" id="3.90.190.10:FF:000157">
    <property type="entry name" value="Protein-tyrosine phosphatase"/>
    <property type="match status" value="1"/>
</dbReference>
<dbReference type="InterPro" id="IPR000340">
    <property type="entry name" value="Dual-sp_phosphatase_cat-dom"/>
</dbReference>
<dbReference type="InterPro" id="IPR000387">
    <property type="entry name" value="Tyr_Pase_dom"/>
</dbReference>
<dbReference type="SMART" id="SM00195">
    <property type="entry name" value="DSPc"/>
    <property type="match status" value="1"/>
</dbReference>
<accession>A0A7J3VSF3</accession>
<dbReference type="AlphaFoldDB" id="A0A7J3VSF3"/>
<reference evidence="5" key="1">
    <citation type="journal article" date="2020" name="mSystems">
        <title>Genome- and Community-Level Interaction Insights into Carbon Utilization and Element Cycling Functions of Hydrothermarchaeota in Hydrothermal Sediment.</title>
        <authorList>
            <person name="Zhou Z."/>
            <person name="Liu Y."/>
            <person name="Xu W."/>
            <person name="Pan J."/>
            <person name="Luo Z.H."/>
            <person name="Li M."/>
        </authorList>
    </citation>
    <scope>NUCLEOTIDE SEQUENCE [LARGE SCALE GENOMIC DNA]</scope>
    <source>
        <strain evidence="5">SpSt-1074</strain>
    </source>
</reference>
<feature type="domain" description="Tyrosine-protein phosphatase" evidence="3">
    <location>
        <begin position="18"/>
        <end position="161"/>
    </location>
</feature>
<dbReference type="Gene3D" id="3.90.190.10">
    <property type="entry name" value="Protein tyrosine phosphatase superfamily"/>
    <property type="match status" value="1"/>
</dbReference>
<gene>
    <name evidence="5" type="ORF">ENM31_01945</name>
</gene>
<dbReference type="InterPro" id="IPR003595">
    <property type="entry name" value="Tyr_Pase_cat"/>
</dbReference>
<evidence type="ECO:0000256" key="2">
    <source>
        <dbReference type="ARBA" id="ARBA00022912"/>
    </source>
</evidence>
<evidence type="ECO:0000313" key="5">
    <source>
        <dbReference type="EMBL" id="HHM44047.1"/>
    </source>
</evidence>
<dbReference type="GO" id="GO:0004721">
    <property type="term" value="F:phosphoprotein phosphatase activity"/>
    <property type="evidence" value="ECO:0007669"/>
    <property type="project" value="UniProtKB-KW"/>
</dbReference>
<feature type="domain" description="Tyrosine specific protein phosphatases" evidence="4">
    <location>
        <begin position="84"/>
        <end position="149"/>
    </location>
</feature>
<dbReference type="Pfam" id="PF00782">
    <property type="entry name" value="DSPc"/>
    <property type="match status" value="1"/>
</dbReference>
<dbReference type="SUPFAM" id="SSF52799">
    <property type="entry name" value="(Phosphotyrosine protein) phosphatases II"/>
    <property type="match status" value="1"/>
</dbReference>
<dbReference type="PROSITE" id="PS00383">
    <property type="entry name" value="TYR_PHOSPHATASE_1"/>
    <property type="match status" value="1"/>
</dbReference>
<dbReference type="SMART" id="SM00404">
    <property type="entry name" value="PTPc_motif"/>
    <property type="match status" value="1"/>
</dbReference>
<dbReference type="PANTHER" id="PTHR23339">
    <property type="entry name" value="TYROSINE SPECIFIC PROTEIN PHOSPHATASE AND DUAL SPECIFICITY PROTEIN PHOSPHATASE"/>
    <property type="match status" value="1"/>
</dbReference>
<organism evidence="5">
    <name type="scientific">Caldiarchaeum subterraneum</name>
    <dbReference type="NCBI Taxonomy" id="311458"/>
    <lineage>
        <taxon>Archaea</taxon>
        <taxon>Nitrososphaerota</taxon>
        <taxon>Candidatus Caldarchaeales</taxon>
        <taxon>Candidatus Caldarchaeaceae</taxon>
        <taxon>Candidatus Caldarchaeum</taxon>
    </lineage>
</organism>